<evidence type="ECO:0000313" key="2">
    <source>
        <dbReference type="Proteomes" id="UP000009886"/>
    </source>
</evidence>
<evidence type="ECO:0000313" key="1">
    <source>
        <dbReference type="EMBL" id="EKV11624.1"/>
    </source>
</evidence>
<accession>K9FR16</accession>
<proteinExistence type="predicted"/>
<dbReference type="Proteomes" id="UP000009886">
    <property type="component" value="Unassembled WGS sequence"/>
</dbReference>
<dbReference type="OrthoDB" id="4358478at2759"/>
<dbReference type="AlphaFoldDB" id="K9FR16"/>
<dbReference type="HOGENOM" id="CLU_046151_1_0_1"/>
<dbReference type="RefSeq" id="XP_014532800.2">
    <property type="nucleotide sequence ID" value="XM_014677314.2"/>
</dbReference>
<dbReference type="EMBL" id="AKCU01000378">
    <property type="protein sequence ID" value="EKV11624.1"/>
    <property type="molecule type" value="Genomic_DNA"/>
</dbReference>
<comment type="caution">
    <text evidence="1">The sequence shown here is derived from an EMBL/GenBank/DDBJ whole genome shotgun (WGS) entry which is preliminary data.</text>
</comment>
<dbReference type="GeneID" id="26233890"/>
<reference evidence="2" key="1">
    <citation type="journal article" date="2012" name="BMC Genomics">
        <title>Genome sequence of the necrotrophic fungus Penicillium digitatum, the main postharvest pathogen of citrus.</title>
        <authorList>
            <person name="Marcet-Houben M."/>
            <person name="Ballester A.-R."/>
            <person name="de la Fuente B."/>
            <person name="Harries E."/>
            <person name="Marcos J.F."/>
            <person name="Gonzalez-Candelas L."/>
            <person name="Gabaldon T."/>
        </authorList>
    </citation>
    <scope>NUCLEOTIDE SEQUENCE [LARGE SCALE GENOMIC DNA]</scope>
    <source>
        <strain evidence="2">Pd1 / CECT 20795</strain>
    </source>
</reference>
<gene>
    <name evidence="1" type="ORF">PDIP_55740</name>
</gene>
<name>K9FR16_PEND1</name>
<dbReference type="KEGG" id="pdp:PDIP_55740"/>
<protein>
    <submittedName>
        <fullName evidence="1">Uncharacterized protein</fullName>
    </submittedName>
</protein>
<dbReference type="VEuPathDB" id="FungiDB:PDIP_55740"/>
<organism evidence="1 2">
    <name type="scientific">Penicillium digitatum (strain Pd1 / CECT 20795)</name>
    <name type="common">Green mold</name>
    <dbReference type="NCBI Taxonomy" id="1170230"/>
    <lineage>
        <taxon>Eukaryota</taxon>
        <taxon>Fungi</taxon>
        <taxon>Dikarya</taxon>
        <taxon>Ascomycota</taxon>
        <taxon>Pezizomycotina</taxon>
        <taxon>Eurotiomycetes</taxon>
        <taxon>Eurotiomycetidae</taxon>
        <taxon>Eurotiales</taxon>
        <taxon>Aspergillaceae</taxon>
        <taxon>Penicillium</taxon>
    </lineage>
</organism>
<sequence length="286" mass="32616">MAPSQTQAQKQPTAAQLAQIDDFYIPADEEDWNDLVSRKTGLRWKTIHTIPADWVTSASEATEAQYAMIRSYSPPMSRATSFKEKSHRFGFTNQALDAAADVLAASAEWSRYLRLLDTQDSIDDIWETSDKWPGSFSTVRRLQEQTMTVCGVRDDEQMGQLPDAEDEATPNAAAIILLQNISHLTYSKLEWILNRVHFVSQFNQAKVNAFTDGALRSKRTMDIFAIVEVKKRVFWIKTETILMQEACEVAGWLMSCHGQMAHFNGHFLLISQDRHELFITFVPFEE</sequence>